<keyword evidence="3" id="KW-1185">Reference proteome</keyword>
<accession>A0ABQ9HAN3</accession>
<evidence type="ECO:0000313" key="2">
    <source>
        <dbReference type="EMBL" id="KAJ8881383.1"/>
    </source>
</evidence>
<protein>
    <submittedName>
        <fullName evidence="2">Uncharacterized protein</fullName>
    </submittedName>
</protein>
<gene>
    <name evidence="2" type="ORF">PR048_017864</name>
</gene>
<dbReference type="EMBL" id="JARBHB010000006">
    <property type="protein sequence ID" value="KAJ8881383.1"/>
    <property type="molecule type" value="Genomic_DNA"/>
</dbReference>
<name>A0ABQ9HAN3_9NEOP</name>
<comment type="caution">
    <text evidence="2">The sequence shown here is derived from an EMBL/GenBank/DDBJ whole genome shotgun (WGS) entry which is preliminary data.</text>
</comment>
<feature type="region of interest" description="Disordered" evidence="1">
    <location>
        <begin position="1"/>
        <end position="50"/>
    </location>
</feature>
<organism evidence="2 3">
    <name type="scientific">Dryococelus australis</name>
    <dbReference type="NCBI Taxonomy" id="614101"/>
    <lineage>
        <taxon>Eukaryota</taxon>
        <taxon>Metazoa</taxon>
        <taxon>Ecdysozoa</taxon>
        <taxon>Arthropoda</taxon>
        <taxon>Hexapoda</taxon>
        <taxon>Insecta</taxon>
        <taxon>Pterygota</taxon>
        <taxon>Neoptera</taxon>
        <taxon>Polyneoptera</taxon>
        <taxon>Phasmatodea</taxon>
        <taxon>Verophasmatodea</taxon>
        <taxon>Anareolatae</taxon>
        <taxon>Phasmatidae</taxon>
        <taxon>Eurycanthinae</taxon>
        <taxon>Dryococelus</taxon>
    </lineage>
</organism>
<evidence type="ECO:0000256" key="1">
    <source>
        <dbReference type="SAM" id="MobiDB-lite"/>
    </source>
</evidence>
<evidence type="ECO:0000313" key="3">
    <source>
        <dbReference type="Proteomes" id="UP001159363"/>
    </source>
</evidence>
<proteinExistence type="predicted"/>
<sequence>MKRNLLQGEKRRVRREPAERGVVKAPPGEGAGEAGDPRESPPAVSSDTIPTCDHSGVARPEFEPGSSWKEASWLTAQAHRTPFKTVPLLGNKLSPKKGEVFRERLDVLGSWKSGTGLMSDGVTNHACFGPLTTRFPTRRTGFDSEQGRSRIFACGNRARRCRLSASDLPFTPHLYIPALFHTHLVSLSSALKTCVKIILNLPTMID</sequence>
<dbReference type="Proteomes" id="UP001159363">
    <property type="component" value="Chromosome 5"/>
</dbReference>
<reference evidence="2 3" key="1">
    <citation type="submission" date="2023-02" db="EMBL/GenBank/DDBJ databases">
        <title>LHISI_Scaffold_Assembly.</title>
        <authorList>
            <person name="Stuart O.P."/>
            <person name="Cleave R."/>
            <person name="Magrath M.J.L."/>
            <person name="Mikheyev A.S."/>
        </authorList>
    </citation>
    <scope>NUCLEOTIDE SEQUENCE [LARGE SCALE GENOMIC DNA]</scope>
    <source>
        <strain evidence="2">Daus_M_001</strain>
        <tissue evidence="2">Leg muscle</tissue>
    </source>
</reference>